<dbReference type="EMBL" id="CP090172">
    <property type="protein sequence ID" value="UJO22995.1"/>
    <property type="molecule type" value="Genomic_DNA"/>
</dbReference>
<dbReference type="Pfam" id="PF14310">
    <property type="entry name" value="Fn3-like"/>
    <property type="match status" value="1"/>
</dbReference>
<evidence type="ECO:0000256" key="12">
    <source>
        <dbReference type="ARBA" id="ARBA00023295"/>
    </source>
</evidence>
<keyword evidence="10" id="KW-0325">Glycoprotein</keyword>
<evidence type="ECO:0000313" key="17">
    <source>
        <dbReference type="EMBL" id="UJO22995.1"/>
    </source>
</evidence>
<dbReference type="Gene3D" id="2.60.40.10">
    <property type="entry name" value="Immunoglobulins"/>
    <property type="match status" value="1"/>
</dbReference>
<organism evidence="17 18">
    <name type="scientific">Passalora fulva</name>
    <name type="common">Tomato leaf mold</name>
    <name type="synonym">Cladosporium fulvum</name>
    <dbReference type="NCBI Taxonomy" id="5499"/>
    <lineage>
        <taxon>Eukaryota</taxon>
        <taxon>Fungi</taxon>
        <taxon>Dikarya</taxon>
        <taxon>Ascomycota</taxon>
        <taxon>Pezizomycotina</taxon>
        <taxon>Dothideomycetes</taxon>
        <taxon>Dothideomycetidae</taxon>
        <taxon>Mycosphaerellales</taxon>
        <taxon>Mycosphaerellaceae</taxon>
        <taxon>Fulvia</taxon>
    </lineage>
</organism>
<dbReference type="Gene3D" id="3.20.20.300">
    <property type="entry name" value="Glycoside hydrolase, family 3, N-terminal domain"/>
    <property type="match status" value="1"/>
</dbReference>
<dbReference type="GO" id="GO:0030245">
    <property type="term" value="P:cellulose catabolic process"/>
    <property type="evidence" value="ECO:0007669"/>
    <property type="project" value="UniProtKB-KW"/>
</dbReference>
<keyword evidence="15" id="KW-0812">Transmembrane</keyword>
<dbReference type="SUPFAM" id="SSF51445">
    <property type="entry name" value="(Trans)glycosidases"/>
    <property type="match status" value="1"/>
</dbReference>
<comment type="similarity">
    <text evidence="4 14">Belongs to the glycosyl hydrolase 3 family.</text>
</comment>
<dbReference type="InterPro" id="IPR017853">
    <property type="entry name" value="GH"/>
</dbReference>
<dbReference type="OrthoDB" id="416222at2759"/>
<dbReference type="PRINTS" id="PR00133">
    <property type="entry name" value="GLHYDRLASE3"/>
</dbReference>
<dbReference type="InterPro" id="IPR026891">
    <property type="entry name" value="Fn3-like"/>
</dbReference>
<name>A0A9Q8PIA6_PASFU</name>
<dbReference type="PROSITE" id="PS00775">
    <property type="entry name" value="GLYCOSYL_HYDROL_F3"/>
    <property type="match status" value="1"/>
</dbReference>
<dbReference type="InterPro" id="IPR013783">
    <property type="entry name" value="Ig-like_fold"/>
</dbReference>
<dbReference type="InterPro" id="IPR019800">
    <property type="entry name" value="Glyco_hydro_3_AS"/>
</dbReference>
<evidence type="ECO:0000256" key="1">
    <source>
        <dbReference type="ARBA" id="ARBA00000448"/>
    </source>
</evidence>
<feature type="domain" description="Fibronectin type III-like" evidence="16">
    <location>
        <begin position="759"/>
        <end position="833"/>
    </location>
</feature>
<dbReference type="GO" id="GO:0005576">
    <property type="term" value="C:extracellular region"/>
    <property type="evidence" value="ECO:0007669"/>
    <property type="project" value="UniProtKB-SubCell"/>
</dbReference>
<evidence type="ECO:0000259" key="16">
    <source>
        <dbReference type="SMART" id="SM01217"/>
    </source>
</evidence>
<evidence type="ECO:0000313" key="18">
    <source>
        <dbReference type="Proteomes" id="UP000756132"/>
    </source>
</evidence>
<dbReference type="SMART" id="SM01217">
    <property type="entry name" value="Fn3_like"/>
    <property type="match status" value="1"/>
</dbReference>
<protein>
    <recommendedName>
        <fullName evidence="5 14">beta-glucosidase</fullName>
        <ecNumber evidence="5 14">3.2.1.21</ecNumber>
    </recommendedName>
</protein>
<evidence type="ECO:0000256" key="4">
    <source>
        <dbReference type="ARBA" id="ARBA00005336"/>
    </source>
</evidence>
<keyword evidence="8 14" id="KW-0378">Hydrolase</keyword>
<dbReference type="InterPro" id="IPR036962">
    <property type="entry name" value="Glyco_hydro_3_N_sf"/>
</dbReference>
<dbReference type="Gene3D" id="3.40.50.1700">
    <property type="entry name" value="Glycoside hydrolase family 3 C-terminal domain"/>
    <property type="match status" value="1"/>
</dbReference>
<dbReference type="AlphaFoldDB" id="A0A9Q8PIA6"/>
<dbReference type="InterPro" id="IPR001764">
    <property type="entry name" value="Glyco_hydro_3_N"/>
</dbReference>
<keyword evidence="13 14" id="KW-0624">Polysaccharide degradation</keyword>
<evidence type="ECO:0000256" key="13">
    <source>
        <dbReference type="ARBA" id="ARBA00023326"/>
    </source>
</evidence>
<keyword evidence="12 14" id="KW-0326">Glycosidase</keyword>
<evidence type="ECO:0000256" key="2">
    <source>
        <dbReference type="ARBA" id="ARBA00004613"/>
    </source>
</evidence>
<gene>
    <name evidence="17" type="ORF">CLAFUR5_12211</name>
</gene>
<dbReference type="Proteomes" id="UP000756132">
    <property type="component" value="Chromosome 10"/>
</dbReference>
<evidence type="ECO:0000256" key="11">
    <source>
        <dbReference type="ARBA" id="ARBA00023277"/>
    </source>
</evidence>
<evidence type="ECO:0000256" key="9">
    <source>
        <dbReference type="ARBA" id="ARBA00023001"/>
    </source>
</evidence>
<sequence>MDEKEAAAVTTEQSSLLLRTQRTIVHSRFTAFCKRHRLFCGIMITAILLLPLLGLLALIPGHARGEYTSPVIYPSPQGYGAGNWSDAYEKAHTMVTKMTLEEMNNITIGYSTEHTGCVGLSGSAPSVGFPGFCLHDAGNGVRDTDGVNAYASGIHIGASWNASLAYQRAVFMGAEFRKKGVNVALGPVVGPIGRTAAGGRNWEGFAADAYLDGVLGAQSVRGLQENVIASVKHFVANEQETNRNPISDDDGVIASSSSNVDDRTMHELYMWPFQDTLYAGAGCVMCGYNRINNTYACENSKAVNGLLKGELNFQGFVVSDWAAQHSDIASANGGLDMAMPTTTFWDEDFLAKAVNDDTLNRTRLVDMATRIVATWYHFGQDSPDFPSTGVGMPPDLLKPHDYIDAKDPASKSSLLQQAIEGHVLVKNDNNILPLKKPKVLSAFGYDAPVQVHYMPGDADWAQNREMLGLQQSQEQQLAMNEPVSDAPETAMGVLIVGGGSGSNTPAYISSPYDALQSRAYDDDTALFYDFSSLEPSVVAASDACLVFINAYASEAWDRPGLADEDSDNLVNSVARQCNNTIVVIHNAGIRLVDGFIDHPNVTAVMFAHLPGQDAGRSVVQLLYGDVSPSGRLPYTVAKNGSDYGKLQNPCQDSSRSPQCDFTEGVNIDYRSFLARDIEPRFAFGYGLTYTTFEYSSLDIDLNATSTTGAISTAGVYTIGTTNQNAARDDVGVGGLSSLFESMGSIRATVKNNGTVAAADVAQLYLEIPVPNEAKNGMENTRVLRGFDKVMLSPGDSAEVVFDVRRKDVSYWDVGNQTWVTPSGMFQVYVGKSVLDTPLVGNFQLY</sequence>
<dbReference type="PANTHER" id="PTHR42715">
    <property type="entry name" value="BETA-GLUCOSIDASE"/>
    <property type="match status" value="1"/>
</dbReference>
<dbReference type="OMA" id="DAWIDNP"/>
<keyword evidence="18" id="KW-1185">Reference proteome</keyword>
<accession>A0A9Q8PIA6</accession>
<keyword evidence="7" id="KW-0732">Signal</keyword>
<reference evidence="17" key="2">
    <citation type="journal article" date="2022" name="Microb. Genom.">
        <title>A chromosome-scale genome assembly of the tomato pathogen Cladosporium fulvum reveals a compartmentalized genome architecture and the presence of a dispensable chromosome.</title>
        <authorList>
            <person name="Zaccaron A.Z."/>
            <person name="Chen L.H."/>
            <person name="Samaras A."/>
            <person name="Stergiopoulos I."/>
        </authorList>
    </citation>
    <scope>NUCLEOTIDE SEQUENCE</scope>
    <source>
        <strain evidence="17">Race5_Kim</strain>
    </source>
</reference>
<keyword evidence="11 14" id="KW-0119">Carbohydrate metabolism</keyword>
<proteinExistence type="inferred from homology"/>
<comment type="catalytic activity">
    <reaction evidence="1 14">
        <text>Hydrolysis of terminal, non-reducing beta-D-glucosyl residues with release of beta-D-glucose.</text>
        <dbReference type="EC" id="3.2.1.21"/>
    </reaction>
</comment>
<dbReference type="Pfam" id="PF01915">
    <property type="entry name" value="Glyco_hydro_3_C"/>
    <property type="match status" value="1"/>
</dbReference>
<dbReference type="PANTHER" id="PTHR42715:SF5">
    <property type="entry name" value="BETA-GLUCOSIDASE M-RELATED"/>
    <property type="match status" value="1"/>
</dbReference>
<reference evidence="17" key="1">
    <citation type="submission" date="2021-12" db="EMBL/GenBank/DDBJ databases">
        <authorList>
            <person name="Zaccaron A."/>
            <person name="Stergiopoulos I."/>
        </authorList>
    </citation>
    <scope>NUCLEOTIDE SEQUENCE</scope>
    <source>
        <strain evidence="17">Race5_Kim</strain>
    </source>
</reference>
<evidence type="ECO:0000256" key="6">
    <source>
        <dbReference type="ARBA" id="ARBA00022525"/>
    </source>
</evidence>
<dbReference type="SUPFAM" id="SSF52279">
    <property type="entry name" value="Beta-D-glucan exohydrolase, C-terminal domain"/>
    <property type="match status" value="1"/>
</dbReference>
<comment type="subcellular location">
    <subcellularLocation>
        <location evidence="2">Secreted</location>
    </subcellularLocation>
</comment>
<keyword evidence="15" id="KW-1133">Transmembrane helix</keyword>
<dbReference type="RefSeq" id="XP_047767361.1">
    <property type="nucleotide sequence ID" value="XM_047911359.1"/>
</dbReference>
<evidence type="ECO:0000256" key="5">
    <source>
        <dbReference type="ARBA" id="ARBA00012744"/>
    </source>
</evidence>
<comment type="pathway">
    <text evidence="3 14">Glycan metabolism; cellulose degradation.</text>
</comment>
<evidence type="ECO:0000256" key="15">
    <source>
        <dbReference type="SAM" id="Phobius"/>
    </source>
</evidence>
<dbReference type="GeneID" id="71992089"/>
<evidence type="ECO:0000256" key="14">
    <source>
        <dbReference type="RuleBase" id="RU361161"/>
    </source>
</evidence>
<keyword evidence="15" id="KW-0472">Membrane</keyword>
<dbReference type="Pfam" id="PF00933">
    <property type="entry name" value="Glyco_hydro_3"/>
    <property type="match status" value="1"/>
</dbReference>
<dbReference type="InterPro" id="IPR036881">
    <property type="entry name" value="Glyco_hydro_3_C_sf"/>
</dbReference>
<evidence type="ECO:0000256" key="3">
    <source>
        <dbReference type="ARBA" id="ARBA00004987"/>
    </source>
</evidence>
<dbReference type="FunFam" id="3.20.20.300:FF:000002">
    <property type="entry name" value="Probable beta-glucosidase"/>
    <property type="match status" value="1"/>
</dbReference>
<evidence type="ECO:0000256" key="8">
    <source>
        <dbReference type="ARBA" id="ARBA00022801"/>
    </source>
</evidence>
<keyword evidence="9" id="KW-0136">Cellulose degradation</keyword>
<dbReference type="InterPro" id="IPR002772">
    <property type="entry name" value="Glyco_hydro_3_C"/>
</dbReference>
<dbReference type="KEGG" id="ffu:CLAFUR5_12211"/>
<dbReference type="InterPro" id="IPR050288">
    <property type="entry name" value="Cellulose_deg_GH3"/>
</dbReference>
<evidence type="ECO:0000256" key="10">
    <source>
        <dbReference type="ARBA" id="ARBA00023180"/>
    </source>
</evidence>
<dbReference type="EC" id="3.2.1.21" evidence="5 14"/>
<evidence type="ECO:0000256" key="7">
    <source>
        <dbReference type="ARBA" id="ARBA00022729"/>
    </source>
</evidence>
<keyword evidence="6" id="KW-0964">Secreted</keyword>
<dbReference type="GO" id="GO:0008422">
    <property type="term" value="F:beta-glucosidase activity"/>
    <property type="evidence" value="ECO:0007669"/>
    <property type="project" value="UniProtKB-EC"/>
</dbReference>
<feature type="transmembrane region" description="Helical" evidence="15">
    <location>
        <begin position="38"/>
        <end position="59"/>
    </location>
</feature>